<evidence type="ECO:0000256" key="1">
    <source>
        <dbReference type="ARBA" id="ARBA00004389"/>
    </source>
</evidence>
<evidence type="ECO:0000256" key="12">
    <source>
        <dbReference type="SAM" id="MobiDB-lite"/>
    </source>
</evidence>
<dbReference type="OrthoDB" id="2013972at2759"/>
<evidence type="ECO:0000256" key="9">
    <source>
        <dbReference type="ARBA" id="ARBA00022989"/>
    </source>
</evidence>
<evidence type="ECO:0000256" key="10">
    <source>
        <dbReference type="ARBA" id="ARBA00023136"/>
    </source>
</evidence>
<evidence type="ECO:0000256" key="8">
    <source>
        <dbReference type="ARBA" id="ARBA00022927"/>
    </source>
</evidence>
<sequence length="418" mass="47123">MAPYHRNIDDVLARINFPLYTVQMLTNRHVLVGGGGGSSKTGVANGFEIFELSHDGRKFHVEEVTRHETGPNVVMNCSVLLGEKRTYLVAGQESHCQLYNVISEFVTQENGDIENIGSDHRENTELRERKPKLKSNNNIKKRLKFVLTPSDSVQTDIDGPEPLCRVVRIHPNGKLMATGGTDGHITMWRFPSLQPLTKLKGHTKEIDDIDFSIFENYLITVAKDGHAILWDSVTGKEVKKLTWKQPEGSKYLYKRCRFGVIEGEKRSALYMLTNPTGLAKKQKSYLQQWLLEGSLKQVYEFDESISALAVRDDGRFIAVGTMFSGSVSIHTAFNLQRILNVVGAHSMFVTGLEFLPVLNQENYTVCSVAEAAVLSISVDNQVCIHTLPYRKTIPLWLAITILMFTLFMTFLFCSYINL</sequence>
<keyword evidence="9 13" id="KW-1133">Transmembrane helix</keyword>
<dbReference type="AlphaFoldDB" id="A0A834LZH3"/>
<comment type="subcellular location">
    <subcellularLocation>
        <location evidence="1">Endoplasmic reticulum membrane</location>
        <topology evidence="1">Single-pass membrane protein</topology>
    </subcellularLocation>
</comment>
<keyword evidence="10 13" id="KW-0472">Membrane</keyword>
<dbReference type="GO" id="GO:0005789">
    <property type="term" value="C:endoplasmic reticulum membrane"/>
    <property type="evidence" value="ECO:0007669"/>
    <property type="project" value="UniProtKB-SubCell"/>
</dbReference>
<evidence type="ECO:0000256" key="13">
    <source>
        <dbReference type="SAM" id="Phobius"/>
    </source>
</evidence>
<proteinExistence type="predicted"/>
<dbReference type="Pfam" id="PF00400">
    <property type="entry name" value="WD40"/>
    <property type="match status" value="2"/>
</dbReference>
<keyword evidence="7" id="KW-0931">ER-Golgi transport</keyword>
<dbReference type="GO" id="GO:0006888">
    <property type="term" value="P:endoplasmic reticulum to Golgi vesicle-mediated transport"/>
    <property type="evidence" value="ECO:0007669"/>
    <property type="project" value="TreeGrafter"/>
</dbReference>
<dbReference type="PROSITE" id="PS50082">
    <property type="entry name" value="WD_REPEATS_2"/>
    <property type="match status" value="2"/>
</dbReference>
<dbReference type="PROSITE" id="PS50294">
    <property type="entry name" value="WD_REPEATS_REGION"/>
    <property type="match status" value="1"/>
</dbReference>
<dbReference type="PANTHER" id="PTHR23284">
    <property type="entry name" value="PROLACTIN REGULATORY ELEMENT BINDING PROTEIN"/>
    <property type="match status" value="1"/>
</dbReference>
<keyword evidence="5" id="KW-0677">Repeat</keyword>
<protein>
    <recommendedName>
        <fullName evidence="16">Prolactin regulatory element-binding protein</fullName>
    </recommendedName>
</protein>
<comment type="caution">
    <text evidence="14">The sequence shown here is derived from an EMBL/GenBank/DDBJ whole genome shotgun (WGS) entry which is preliminary data.</text>
</comment>
<keyword evidence="15" id="KW-1185">Reference proteome</keyword>
<accession>A0A834LZH3</accession>
<dbReference type="InterPro" id="IPR015943">
    <property type="entry name" value="WD40/YVTN_repeat-like_dom_sf"/>
</dbReference>
<dbReference type="GO" id="GO:0015031">
    <property type="term" value="P:protein transport"/>
    <property type="evidence" value="ECO:0007669"/>
    <property type="project" value="UniProtKB-KW"/>
</dbReference>
<dbReference type="Gene3D" id="2.130.10.10">
    <property type="entry name" value="YVTN repeat-like/Quinoprotein amine dehydrogenase"/>
    <property type="match status" value="1"/>
</dbReference>
<evidence type="ECO:0000313" key="15">
    <source>
        <dbReference type="Proteomes" id="UP000625711"/>
    </source>
</evidence>
<feature type="repeat" description="WD" evidence="11">
    <location>
        <begin position="199"/>
        <end position="240"/>
    </location>
</feature>
<dbReference type="GO" id="GO:0003400">
    <property type="term" value="P:regulation of COPII vesicle coating"/>
    <property type="evidence" value="ECO:0007669"/>
    <property type="project" value="TreeGrafter"/>
</dbReference>
<keyword evidence="6" id="KW-0256">Endoplasmic reticulum</keyword>
<feature type="repeat" description="WD" evidence="11">
    <location>
        <begin position="157"/>
        <end position="198"/>
    </location>
</feature>
<evidence type="ECO:0000256" key="5">
    <source>
        <dbReference type="ARBA" id="ARBA00022737"/>
    </source>
</evidence>
<feature type="compositionally biased region" description="Basic and acidic residues" evidence="12">
    <location>
        <begin position="117"/>
        <end position="128"/>
    </location>
</feature>
<keyword evidence="2" id="KW-0813">Transport</keyword>
<reference evidence="14" key="1">
    <citation type="submission" date="2020-08" db="EMBL/GenBank/DDBJ databases">
        <title>Genome sequencing and assembly of the red palm weevil Rhynchophorus ferrugineus.</title>
        <authorList>
            <person name="Dias G.B."/>
            <person name="Bergman C.M."/>
            <person name="Manee M."/>
        </authorList>
    </citation>
    <scope>NUCLEOTIDE SEQUENCE</scope>
    <source>
        <strain evidence="14">AA-2017</strain>
        <tissue evidence="14">Whole larva</tissue>
    </source>
</reference>
<evidence type="ECO:0000256" key="6">
    <source>
        <dbReference type="ARBA" id="ARBA00022824"/>
    </source>
</evidence>
<dbReference type="SMART" id="SM00320">
    <property type="entry name" value="WD40"/>
    <property type="match status" value="3"/>
</dbReference>
<evidence type="ECO:0000256" key="11">
    <source>
        <dbReference type="PROSITE-ProRule" id="PRU00221"/>
    </source>
</evidence>
<dbReference type="EMBL" id="JAACXV010014551">
    <property type="protein sequence ID" value="KAF7266246.1"/>
    <property type="molecule type" value="Genomic_DNA"/>
</dbReference>
<organism evidence="14 15">
    <name type="scientific">Rhynchophorus ferrugineus</name>
    <name type="common">Red palm weevil</name>
    <name type="synonym">Curculio ferrugineus</name>
    <dbReference type="NCBI Taxonomy" id="354439"/>
    <lineage>
        <taxon>Eukaryota</taxon>
        <taxon>Metazoa</taxon>
        <taxon>Ecdysozoa</taxon>
        <taxon>Arthropoda</taxon>
        <taxon>Hexapoda</taxon>
        <taxon>Insecta</taxon>
        <taxon>Pterygota</taxon>
        <taxon>Neoptera</taxon>
        <taxon>Endopterygota</taxon>
        <taxon>Coleoptera</taxon>
        <taxon>Polyphaga</taxon>
        <taxon>Cucujiformia</taxon>
        <taxon>Curculionidae</taxon>
        <taxon>Dryophthorinae</taxon>
        <taxon>Rhynchophorus</taxon>
    </lineage>
</organism>
<keyword evidence="4 13" id="KW-0812">Transmembrane</keyword>
<evidence type="ECO:0008006" key="16">
    <source>
        <dbReference type="Google" id="ProtNLM"/>
    </source>
</evidence>
<feature type="region of interest" description="Disordered" evidence="12">
    <location>
        <begin position="114"/>
        <end position="133"/>
    </location>
</feature>
<dbReference type="Proteomes" id="UP000625711">
    <property type="component" value="Unassembled WGS sequence"/>
</dbReference>
<gene>
    <name evidence="14" type="ORF">GWI33_020430</name>
</gene>
<evidence type="ECO:0000256" key="4">
    <source>
        <dbReference type="ARBA" id="ARBA00022692"/>
    </source>
</evidence>
<evidence type="ECO:0000256" key="7">
    <source>
        <dbReference type="ARBA" id="ARBA00022892"/>
    </source>
</evidence>
<dbReference type="GO" id="GO:0005085">
    <property type="term" value="F:guanyl-nucleotide exchange factor activity"/>
    <property type="evidence" value="ECO:0007669"/>
    <property type="project" value="InterPro"/>
</dbReference>
<dbReference type="SUPFAM" id="SSF50978">
    <property type="entry name" value="WD40 repeat-like"/>
    <property type="match status" value="1"/>
</dbReference>
<feature type="transmembrane region" description="Helical" evidence="13">
    <location>
        <begin position="393"/>
        <end position="416"/>
    </location>
</feature>
<keyword evidence="3 11" id="KW-0853">WD repeat</keyword>
<evidence type="ECO:0000256" key="3">
    <source>
        <dbReference type="ARBA" id="ARBA00022574"/>
    </source>
</evidence>
<evidence type="ECO:0000256" key="2">
    <source>
        <dbReference type="ARBA" id="ARBA00022448"/>
    </source>
</evidence>
<evidence type="ECO:0000313" key="14">
    <source>
        <dbReference type="EMBL" id="KAF7266246.1"/>
    </source>
</evidence>
<dbReference type="InterPro" id="IPR045260">
    <property type="entry name" value="Sec12-like"/>
</dbReference>
<name>A0A834LZH3_RHYFE</name>
<dbReference type="PANTHER" id="PTHR23284:SF0">
    <property type="entry name" value="PROLACTIN REGULATORY ELEMENT-BINDING PROTEIN"/>
    <property type="match status" value="1"/>
</dbReference>
<dbReference type="InterPro" id="IPR036322">
    <property type="entry name" value="WD40_repeat_dom_sf"/>
</dbReference>
<dbReference type="InterPro" id="IPR001680">
    <property type="entry name" value="WD40_rpt"/>
</dbReference>
<keyword evidence="8" id="KW-0653">Protein transport</keyword>